<dbReference type="EMBL" id="JAPKNK010000005">
    <property type="protein sequence ID" value="MCX5570166.1"/>
    <property type="molecule type" value="Genomic_DNA"/>
</dbReference>
<evidence type="ECO:0000256" key="2">
    <source>
        <dbReference type="ARBA" id="ARBA00007639"/>
    </source>
</evidence>
<feature type="domain" description="Periplasmic binding protein" evidence="5">
    <location>
        <begin position="35"/>
        <end position="291"/>
    </location>
</feature>
<evidence type="ECO:0000256" key="4">
    <source>
        <dbReference type="SAM" id="SignalP"/>
    </source>
</evidence>
<evidence type="ECO:0000313" key="7">
    <source>
        <dbReference type="Proteomes" id="UP001144805"/>
    </source>
</evidence>
<comment type="subcellular location">
    <subcellularLocation>
        <location evidence="1">Cell envelope</location>
    </subcellularLocation>
</comment>
<evidence type="ECO:0000256" key="3">
    <source>
        <dbReference type="ARBA" id="ARBA00022729"/>
    </source>
</evidence>
<reference evidence="6" key="1">
    <citation type="submission" date="2022-11" db="EMBL/GenBank/DDBJ databases">
        <title>Biodiversity and phylogenetic relationships of bacteria.</title>
        <authorList>
            <person name="Machado R.A.R."/>
            <person name="Bhat A."/>
            <person name="Loulou A."/>
            <person name="Kallel S."/>
        </authorList>
    </citation>
    <scope>NUCLEOTIDE SEQUENCE</scope>
    <source>
        <strain evidence="6">K-TC2</strain>
    </source>
</reference>
<dbReference type="PANTHER" id="PTHR46847:SF1">
    <property type="entry name" value="D-ALLOSE-BINDING PERIPLASMIC PROTEIN-RELATED"/>
    <property type="match status" value="1"/>
</dbReference>
<accession>A0A9X3E2T6</accession>
<protein>
    <submittedName>
        <fullName evidence="6">Substrate-binding domain-containing protein</fullName>
    </submittedName>
</protein>
<dbReference type="PROSITE" id="PS51318">
    <property type="entry name" value="TAT"/>
    <property type="match status" value="1"/>
</dbReference>
<comment type="caution">
    <text evidence="6">The sequence shown here is derived from an EMBL/GenBank/DDBJ whole genome shotgun (WGS) entry which is preliminary data.</text>
</comment>
<dbReference type="InterPro" id="IPR028082">
    <property type="entry name" value="Peripla_BP_I"/>
</dbReference>
<keyword evidence="3 4" id="KW-0732">Signal</keyword>
<dbReference type="PANTHER" id="PTHR46847">
    <property type="entry name" value="D-ALLOSE-BINDING PERIPLASMIC PROTEIN-RELATED"/>
    <property type="match status" value="1"/>
</dbReference>
<sequence length="326" mass="34329">MNITKRALIALAGAAALAAAAGMPSAAQAEGKQIVYLSAGLDAPFWRYVSKGVEAAAKEHGYDFVALDSRNNTQTQLQNTQDALVKGASGIVLSPTDSSTAPAVLNLAQKAGVPVSFAGIGTTSGEYVTFVTSNDEAGAYDVGKALAKAFEAKGWKNAEVGMVTISQARQNGVKRTNGFVRAMEEAGNKIVARNEMQTYTADETYRFVQDMLTAHPEMRGIFVQTDSPTLGAKRAVDAMRRGGETLIGAFDGVPEFLPMIEDGSIVASGMQQPYLMGKTAGESVIAKLEGGKTEKEVVLPILTVSKDNMAAILPDLKLTVFAGELK</sequence>
<dbReference type="GO" id="GO:0030246">
    <property type="term" value="F:carbohydrate binding"/>
    <property type="evidence" value="ECO:0007669"/>
    <property type="project" value="UniProtKB-ARBA"/>
</dbReference>
<dbReference type="AlphaFoldDB" id="A0A9X3E2T6"/>
<dbReference type="Proteomes" id="UP001144805">
    <property type="component" value="Unassembled WGS sequence"/>
</dbReference>
<evidence type="ECO:0000256" key="1">
    <source>
        <dbReference type="ARBA" id="ARBA00004196"/>
    </source>
</evidence>
<gene>
    <name evidence="6" type="ORF">OSH07_13255</name>
</gene>
<dbReference type="Pfam" id="PF13407">
    <property type="entry name" value="Peripla_BP_4"/>
    <property type="match status" value="1"/>
</dbReference>
<feature type="signal peptide" evidence="4">
    <location>
        <begin position="1"/>
        <end position="29"/>
    </location>
</feature>
<dbReference type="GO" id="GO:0030313">
    <property type="term" value="C:cell envelope"/>
    <property type="evidence" value="ECO:0007669"/>
    <property type="project" value="UniProtKB-SubCell"/>
</dbReference>
<keyword evidence="7" id="KW-1185">Reference proteome</keyword>
<dbReference type="InterPro" id="IPR025997">
    <property type="entry name" value="SBP_2_dom"/>
</dbReference>
<dbReference type="Gene3D" id="3.40.50.2300">
    <property type="match status" value="2"/>
</dbReference>
<dbReference type="InterPro" id="IPR006311">
    <property type="entry name" value="TAT_signal"/>
</dbReference>
<evidence type="ECO:0000259" key="5">
    <source>
        <dbReference type="Pfam" id="PF13407"/>
    </source>
</evidence>
<comment type="similarity">
    <text evidence="2">Belongs to the bacterial solute-binding protein 2 family.</text>
</comment>
<feature type="chain" id="PRO_5040889875" evidence="4">
    <location>
        <begin position="30"/>
        <end position="326"/>
    </location>
</feature>
<evidence type="ECO:0000313" key="6">
    <source>
        <dbReference type="EMBL" id="MCX5570166.1"/>
    </source>
</evidence>
<dbReference type="RefSeq" id="WP_266339138.1">
    <property type="nucleotide sequence ID" value="NZ_JAPKNK010000005.1"/>
</dbReference>
<organism evidence="6 7">
    <name type="scientific">Kaistia nematophila</name>
    <dbReference type="NCBI Taxonomy" id="2994654"/>
    <lineage>
        <taxon>Bacteria</taxon>
        <taxon>Pseudomonadati</taxon>
        <taxon>Pseudomonadota</taxon>
        <taxon>Alphaproteobacteria</taxon>
        <taxon>Hyphomicrobiales</taxon>
        <taxon>Kaistiaceae</taxon>
        <taxon>Kaistia</taxon>
    </lineage>
</organism>
<dbReference type="SUPFAM" id="SSF53822">
    <property type="entry name" value="Periplasmic binding protein-like I"/>
    <property type="match status" value="1"/>
</dbReference>
<name>A0A9X3E2T6_9HYPH</name>
<proteinExistence type="inferred from homology"/>